<sequence length="861" mass="101711">MEEKQKPKEILELEKVYGITLRKSNGRILQKNNFKLDKDGNVVEIDLLGNKIEEIKGFDNFKYLQVLILSVNNISKIENLDKLQNLKKLFLDINKIKKIENLSNLKNLQSLSLSINQIEDIEEVKNLLDKKLFPKLKHLIINNNPFEKELKNIKLDIWDSLEILRNYFKLEDAKNKIEIKAIPKIMLLGNHNSGKSTFLNYFLNDNFNEKQESTHILNIQKYEKNNITKAIFYDFGGQDYYHGIYKAFMTNEALNLIFWKEDSNNNNLGDDSTGGFTQNFNREYWIKQVQHFGDRNKSWLIQTFLDENRRKALTNDELQEVIDDEYHVILKSPIKPNLKALKENLDLFINESSNISISKNYHEFINTHITNATSHNYINVEELEKEFINSEKINFKEQLSQLCLQGVILYYKNIPALENVVWLNPQATVEHIHKEVFEKGKMRKFKGIVPKDDFEKICPDEKIRLMLKKNKVIYFDEVEENYIIPSYLPIANKEGEEFFYFSIFSKASLTLKFEYFIPFGFINQLICHYGDIKEKKRYWRDMLLFTVDGRDTQVLIKLDFETLTIELFVSNKDDSTKEKEVIKTIFDDICAFYVNNENHRSKLLPEIEEMEKDKFKHLIPINYPDELYISLDNKYFVNFNILDDETKTKESILAYEIEDFRINKTNAKSLFTRNFAYLSTNNKGLNKMKKIFVSYSRKDADYRDALRQHLNMLTIFDIADNWACEDITIGKWDEQIQKELLDSDIIIYMLSTNFFSSSYIRKKEVLEVMKQMKENPNKKILPIIVSEFVGLDNLKRLIQNPTDIQTAMLDISSHQFLPYGNVWNHLTNQNEEKIISLEEHRKNQSLNSALKQICDEILKVI</sequence>
<gene>
    <name evidence="7" type="ORF">PJV93_00460</name>
</gene>
<evidence type="ECO:0000256" key="5">
    <source>
        <dbReference type="ARBA" id="ARBA00023273"/>
    </source>
</evidence>
<dbReference type="RefSeq" id="WP_301369659.1">
    <property type="nucleotide sequence ID" value="NZ_JAQJJF010000007.1"/>
</dbReference>
<reference evidence="7" key="1">
    <citation type="journal article" date="2023" name="Microorganisms">
        <title>Genomic Characterization of Arcobacter butzleri Strains Isolated from Various Sources in Lithuania.</title>
        <authorList>
            <person name="Uljanovas D."/>
            <person name="Golz G."/>
            <person name="Fleischmann S."/>
            <person name="Kudirkiene E."/>
            <person name="Kasetiene N."/>
            <person name="Grineviciene A."/>
            <person name="Tamuleviciene E."/>
            <person name="Aksomaitiene J."/>
            <person name="Alter T."/>
            <person name="Malakauskas M."/>
        </authorList>
    </citation>
    <scope>NUCLEOTIDE SEQUENCE</scope>
    <source>
        <strain evidence="7">S41</strain>
    </source>
</reference>
<dbReference type="InterPro" id="IPR035897">
    <property type="entry name" value="Toll_tir_struct_dom_sf"/>
</dbReference>
<dbReference type="InterPro" id="IPR001611">
    <property type="entry name" value="Leu-rich_rpt"/>
</dbReference>
<dbReference type="SUPFAM" id="SSF52540">
    <property type="entry name" value="P-loop containing nucleoside triphosphate hydrolases"/>
    <property type="match status" value="1"/>
</dbReference>
<dbReference type="SUPFAM" id="SSF52200">
    <property type="entry name" value="Toll/Interleukin receptor TIR domain"/>
    <property type="match status" value="1"/>
</dbReference>
<keyword evidence="5" id="KW-0966">Cell projection</keyword>
<evidence type="ECO:0000256" key="4">
    <source>
        <dbReference type="ARBA" id="ARBA00023069"/>
    </source>
</evidence>
<evidence type="ECO:0000256" key="3">
    <source>
        <dbReference type="ARBA" id="ARBA00022737"/>
    </source>
</evidence>
<reference evidence="7" key="2">
    <citation type="submission" date="2023-01" db="EMBL/GenBank/DDBJ databases">
        <authorList>
            <person name="Uljanovas D."/>
        </authorList>
    </citation>
    <scope>NUCLEOTIDE SEQUENCE</scope>
    <source>
        <strain evidence="7">S41</strain>
    </source>
</reference>
<dbReference type="PROSITE" id="PS51450">
    <property type="entry name" value="LRR"/>
    <property type="match status" value="3"/>
</dbReference>
<evidence type="ECO:0000259" key="6">
    <source>
        <dbReference type="PROSITE" id="PS50104"/>
    </source>
</evidence>
<organism evidence="7 8">
    <name type="scientific">Aliarcobacter butzleri</name>
    <dbReference type="NCBI Taxonomy" id="28197"/>
    <lineage>
        <taxon>Bacteria</taxon>
        <taxon>Pseudomonadati</taxon>
        <taxon>Campylobacterota</taxon>
        <taxon>Epsilonproteobacteria</taxon>
        <taxon>Campylobacterales</taxon>
        <taxon>Arcobacteraceae</taxon>
        <taxon>Aliarcobacter</taxon>
    </lineage>
</organism>
<dbReference type="InterPro" id="IPR027417">
    <property type="entry name" value="P-loop_NTPase"/>
</dbReference>
<evidence type="ECO:0000313" key="7">
    <source>
        <dbReference type="EMBL" id="MDN5122370.1"/>
    </source>
</evidence>
<dbReference type="Gene3D" id="3.40.50.300">
    <property type="entry name" value="P-loop containing nucleotide triphosphate hydrolases"/>
    <property type="match status" value="1"/>
</dbReference>
<protein>
    <submittedName>
        <fullName evidence="7">TIR domain-containing protein</fullName>
    </submittedName>
</protein>
<dbReference type="Pfam" id="PF08477">
    <property type="entry name" value="Roc"/>
    <property type="match status" value="1"/>
</dbReference>
<proteinExistence type="predicted"/>
<dbReference type="InterPro" id="IPR000157">
    <property type="entry name" value="TIR_dom"/>
</dbReference>
<dbReference type="PANTHER" id="PTHR45973">
    <property type="entry name" value="PROTEIN PHOSPHATASE 1 REGULATORY SUBUNIT SDS22-RELATED"/>
    <property type="match status" value="1"/>
</dbReference>
<dbReference type="InterPro" id="IPR032675">
    <property type="entry name" value="LRR_dom_sf"/>
</dbReference>
<dbReference type="Proteomes" id="UP001170364">
    <property type="component" value="Unassembled WGS sequence"/>
</dbReference>
<accession>A0AAW7Q7I2</accession>
<dbReference type="Gene3D" id="3.40.50.10140">
    <property type="entry name" value="Toll/interleukin-1 receptor homology (TIR) domain"/>
    <property type="match status" value="1"/>
</dbReference>
<dbReference type="SUPFAM" id="SSF52058">
    <property type="entry name" value="L domain-like"/>
    <property type="match status" value="1"/>
</dbReference>
<comment type="subcellular location">
    <subcellularLocation>
        <location evidence="1">Cell projection</location>
        <location evidence="1">Cilium</location>
    </subcellularLocation>
</comment>
<dbReference type="Gene3D" id="3.30.310.200">
    <property type="match status" value="1"/>
</dbReference>
<dbReference type="InterPro" id="IPR025875">
    <property type="entry name" value="Leu-rich_rpt_4"/>
</dbReference>
<comment type="caution">
    <text evidence="7">The sequence shown here is derived from an EMBL/GenBank/DDBJ whole genome shotgun (WGS) entry which is preliminary data.</text>
</comment>
<dbReference type="PROSITE" id="PS50104">
    <property type="entry name" value="TIR"/>
    <property type="match status" value="1"/>
</dbReference>
<dbReference type="PANTHER" id="PTHR45973:SF9">
    <property type="entry name" value="LEUCINE-RICH REPEAT-CONTAINING PROTEIN 46"/>
    <property type="match status" value="1"/>
</dbReference>
<evidence type="ECO:0000256" key="2">
    <source>
        <dbReference type="ARBA" id="ARBA00022614"/>
    </source>
</evidence>
<dbReference type="AlphaFoldDB" id="A0AAW7Q7I2"/>
<dbReference type="InterPro" id="IPR050576">
    <property type="entry name" value="Cilia_flagella_integrity"/>
</dbReference>
<evidence type="ECO:0000256" key="1">
    <source>
        <dbReference type="ARBA" id="ARBA00004138"/>
    </source>
</evidence>
<dbReference type="SMART" id="SM00365">
    <property type="entry name" value="LRR_SD22"/>
    <property type="match status" value="4"/>
</dbReference>
<dbReference type="Pfam" id="PF13676">
    <property type="entry name" value="TIR_2"/>
    <property type="match status" value="1"/>
</dbReference>
<dbReference type="EMBL" id="JAQJJG010000001">
    <property type="protein sequence ID" value="MDN5122370.1"/>
    <property type="molecule type" value="Genomic_DNA"/>
</dbReference>
<keyword evidence="2" id="KW-0433">Leucine-rich repeat</keyword>
<dbReference type="Gene3D" id="3.80.10.10">
    <property type="entry name" value="Ribonuclease Inhibitor"/>
    <property type="match status" value="1"/>
</dbReference>
<keyword evidence="4" id="KW-0969">Cilium</keyword>
<keyword evidence="3" id="KW-0677">Repeat</keyword>
<dbReference type="Pfam" id="PF12799">
    <property type="entry name" value="LRR_4"/>
    <property type="match status" value="1"/>
</dbReference>
<evidence type="ECO:0000313" key="8">
    <source>
        <dbReference type="Proteomes" id="UP001170364"/>
    </source>
</evidence>
<feature type="domain" description="TIR" evidence="6">
    <location>
        <begin position="687"/>
        <end position="830"/>
    </location>
</feature>
<name>A0AAW7Q7I2_9BACT</name>
<dbReference type="GO" id="GO:0007165">
    <property type="term" value="P:signal transduction"/>
    <property type="evidence" value="ECO:0007669"/>
    <property type="project" value="InterPro"/>
</dbReference>